<accession>A0A821ACF0</accession>
<sequence>MRSPSSWMMTWVMLSIISYFFIEHQFVSIGALTISTYGLFSTTIKAITTNMFLGDRGGFPEHTLNVPDCILQLDLNQSILYSKLRHLDSMVHEEKFLHALCSRLLNLETLNIFLVTNDLEIEDDSLLTGKFVSLEIITEQDIDDGVHYSYLKCKAKEEVDHIMVVALPHLRSASIKGHITTFGRLNPLFQLTSASLDSIDLNIKLLAIVDPNQINAIPAHIRFNYWIAYDIELPADFNWSTYIDAFTQRPAL</sequence>
<evidence type="ECO:0000313" key="1">
    <source>
        <dbReference type="EMBL" id="CAF3574559.1"/>
    </source>
</evidence>
<name>A0A821ACF0_9BILA</name>
<dbReference type="EMBL" id="CAJNYD010004142">
    <property type="protein sequence ID" value="CAF3574559.1"/>
    <property type="molecule type" value="Genomic_DNA"/>
</dbReference>
<dbReference type="Proteomes" id="UP000663851">
    <property type="component" value="Unassembled WGS sequence"/>
</dbReference>
<dbReference type="Proteomes" id="UP000663833">
    <property type="component" value="Unassembled WGS sequence"/>
</dbReference>
<reference evidence="2" key="1">
    <citation type="submission" date="2021-02" db="EMBL/GenBank/DDBJ databases">
        <authorList>
            <person name="Nowell W R."/>
        </authorList>
    </citation>
    <scope>NUCLEOTIDE SEQUENCE</scope>
</reference>
<comment type="caution">
    <text evidence="2">The sequence shown here is derived from an EMBL/GenBank/DDBJ whole genome shotgun (WGS) entry which is preliminary data.</text>
</comment>
<dbReference type="AlphaFoldDB" id="A0A821ACF0"/>
<evidence type="ECO:0000313" key="3">
    <source>
        <dbReference type="Proteomes" id="UP000663851"/>
    </source>
</evidence>
<proteinExistence type="predicted"/>
<protein>
    <submittedName>
        <fullName evidence="2">Uncharacterized protein</fullName>
    </submittedName>
</protein>
<evidence type="ECO:0000313" key="2">
    <source>
        <dbReference type="EMBL" id="CAF4570336.1"/>
    </source>
</evidence>
<gene>
    <name evidence="2" type="ORF">HFQ381_LOCUS31971</name>
    <name evidence="1" type="ORF">LUA448_LOCUS29128</name>
</gene>
<dbReference type="EMBL" id="CAJOBO010007132">
    <property type="protein sequence ID" value="CAF4570336.1"/>
    <property type="molecule type" value="Genomic_DNA"/>
</dbReference>
<organism evidence="2 3">
    <name type="scientific">Rotaria socialis</name>
    <dbReference type="NCBI Taxonomy" id="392032"/>
    <lineage>
        <taxon>Eukaryota</taxon>
        <taxon>Metazoa</taxon>
        <taxon>Spiralia</taxon>
        <taxon>Gnathifera</taxon>
        <taxon>Rotifera</taxon>
        <taxon>Eurotatoria</taxon>
        <taxon>Bdelloidea</taxon>
        <taxon>Philodinida</taxon>
        <taxon>Philodinidae</taxon>
        <taxon>Rotaria</taxon>
    </lineage>
</organism>